<comment type="caution">
    <text evidence="10">The sequence shown here is derived from an EMBL/GenBank/DDBJ whole genome shotgun (WGS) entry which is preliminary data.</text>
</comment>
<evidence type="ECO:0000256" key="8">
    <source>
        <dbReference type="SAM" id="MobiDB-lite"/>
    </source>
</evidence>
<dbReference type="Gene3D" id="1.20.120.1750">
    <property type="match status" value="1"/>
</dbReference>
<comment type="pathway">
    <text evidence="1">Protein modification; protein ubiquitination.</text>
</comment>
<feature type="region of interest" description="Disordered" evidence="8">
    <location>
        <begin position="272"/>
        <end position="307"/>
    </location>
</feature>
<evidence type="ECO:0000313" key="10">
    <source>
        <dbReference type="EMBL" id="ORY27659.1"/>
    </source>
</evidence>
<evidence type="ECO:0000256" key="2">
    <source>
        <dbReference type="ARBA" id="ARBA00022679"/>
    </source>
</evidence>
<dbReference type="STRING" id="71784.A0A1Y2AYJ6"/>
<feature type="region of interest" description="Disordered" evidence="8">
    <location>
        <begin position="190"/>
        <end position="214"/>
    </location>
</feature>
<keyword evidence="7" id="KW-0862">Zinc</keyword>
<keyword evidence="3" id="KW-0479">Metal-binding</keyword>
<dbReference type="PANTHER" id="PTHR22770">
    <property type="entry name" value="UBIQUITIN CONJUGATING ENZYME 7 INTERACTING PROTEIN-RELATED"/>
    <property type="match status" value="1"/>
</dbReference>
<reference evidence="10 11" key="1">
    <citation type="submission" date="2016-07" db="EMBL/GenBank/DDBJ databases">
        <title>Pervasive Adenine N6-methylation of Active Genes in Fungi.</title>
        <authorList>
            <consortium name="DOE Joint Genome Institute"/>
            <person name="Mondo S.J."/>
            <person name="Dannebaum R.O."/>
            <person name="Kuo R.C."/>
            <person name="Labutti K."/>
            <person name="Haridas S."/>
            <person name="Kuo A."/>
            <person name="Salamov A."/>
            <person name="Ahrendt S.R."/>
            <person name="Lipzen A."/>
            <person name="Sullivan W."/>
            <person name="Andreopoulos W.B."/>
            <person name="Clum A."/>
            <person name="Lindquist E."/>
            <person name="Daum C."/>
            <person name="Ramamoorthy G.K."/>
            <person name="Gryganskyi A."/>
            <person name="Culley D."/>
            <person name="Magnuson J.K."/>
            <person name="James T.Y."/>
            <person name="O'Malley M.A."/>
            <person name="Stajich J.E."/>
            <person name="Spatafora J.W."/>
            <person name="Visel A."/>
            <person name="Grigoriev I.V."/>
        </authorList>
    </citation>
    <scope>NUCLEOTIDE SEQUENCE [LARGE SCALE GENOMIC DNA]</scope>
    <source>
        <strain evidence="10 11">68-887.2</strain>
    </source>
</reference>
<dbReference type="CDD" id="cd16630">
    <property type="entry name" value="RING-HC_RBR_RNF216"/>
    <property type="match status" value="1"/>
</dbReference>
<dbReference type="Proteomes" id="UP000193986">
    <property type="component" value="Unassembled WGS sequence"/>
</dbReference>
<dbReference type="GO" id="GO:0016740">
    <property type="term" value="F:transferase activity"/>
    <property type="evidence" value="ECO:0007669"/>
    <property type="project" value="UniProtKB-KW"/>
</dbReference>
<feature type="region of interest" description="Disordered" evidence="8">
    <location>
        <begin position="52"/>
        <end position="135"/>
    </location>
</feature>
<sequence>MNDLDKLDDLDHLAMAMPTFPPGPLIDEDDEDVIILDQAPLHMRKVTNRDAPINVEDDSEGEIELPVKRKRRDSRTGTLDVSTPDPPSKRPSHPPTASSGAPSPSGLPHTSTVSGVAGPSRFSDPLSGPSNPAAPLTPEDLLAGVLEILPDICPEYALTQLSAEVALGRRIDSPVARVVQIALELETGYPKATPRDKGKDKANDAPQADYRDRTYRRDERTGYGYCLRSQRALENHFMRIPIPHIRLIFAACGYMYAPTYFSLIEQSQQDSKPYAELKRSRPPKDPNERSSNRLRFSQEPGDSDTDVDVAVGEGETEFVLEECWIQLFLEDEREKASLAAAKKLAFDEAIARGDGVECGCCFGEDIPQEMFQCADGHLFCRDCATRHCETKLGNQSPNITCMDTSGCCAAFTDYELSRLLNVKSLGLYYRLVRAKEIELAGIEGLESCPGCDFAAIIDNPNEKLFRCESEGCKMVSCRKCKRAEHLPKSCEEMELDRKLDKRHTVEDAMSEALIRRCPNEKCRKPFVKDSGCNKIICTSCHTLSCYVCKKAVTGYDHFDQGLSGGIRPAGSKQCLLWETDDSEAIMNARDAAQRTVLAEAQREGLAIEEADVAVAAPERPAGHVHGRPHQAGFAYARPVVGMGAMDQRHRPGHLAAVDHQEWIDDFRAVYGHNPRLADLRERRQQAAIHANHGNVPPRNQPYRARDLAQDRFNVYPAYVAVHAPVGNANIPDRLGMVNPVGGRAIAPLPGRARFDIYPLRDPDPQGQRAARGLYGHVHERAAGAVPVVPAPMGKPPPPPYEMANAGHAALRHG</sequence>
<name>A0A1Y2AYJ6_9TREE</name>
<gene>
    <name evidence="10" type="ORF">BCR39DRAFT_537745</name>
</gene>
<dbReference type="CDD" id="cd20339">
    <property type="entry name" value="BRcat_RBR_RNF216"/>
    <property type="match status" value="1"/>
</dbReference>
<dbReference type="PANTHER" id="PTHR22770:SF47">
    <property type="entry name" value="E3 UBIQUITIN-PROTEIN LIGASE RNF216"/>
    <property type="match status" value="1"/>
</dbReference>
<evidence type="ECO:0000256" key="4">
    <source>
        <dbReference type="ARBA" id="ARBA00022737"/>
    </source>
</evidence>
<keyword evidence="4" id="KW-0677">Repeat</keyword>
<dbReference type="InterPro" id="IPR047546">
    <property type="entry name" value="Rcat_RBR_RNF216"/>
</dbReference>
<dbReference type="InParanoid" id="A0A1Y2AYJ6"/>
<evidence type="ECO:0000256" key="7">
    <source>
        <dbReference type="ARBA" id="ARBA00022833"/>
    </source>
</evidence>
<evidence type="ECO:0000256" key="3">
    <source>
        <dbReference type="ARBA" id="ARBA00022723"/>
    </source>
</evidence>
<dbReference type="InterPro" id="IPR044066">
    <property type="entry name" value="TRIAD_supradom"/>
</dbReference>
<feature type="domain" description="RING-type" evidence="9">
    <location>
        <begin position="354"/>
        <end position="569"/>
    </location>
</feature>
<dbReference type="InterPro" id="IPR047545">
    <property type="entry name" value="BRcat_RBR_RNF216"/>
</dbReference>
<dbReference type="CDD" id="cd20353">
    <property type="entry name" value="Rcat_RBR_RNF216"/>
    <property type="match status" value="1"/>
</dbReference>
<feature type="compositionally biased region" description="Low complexity" evidence="8">
    <location>
        <begin position="95"/>
        <end position="109"/>
    </location>
</feature>
<evidence type="ECO:0000256" key="1">
    <source>
        <dbReference type="ARBA" id="ARBA00004906"/>
    </source>
</evidence>
<evidence type="ECO:0000256" key="6">
    <source>
        <dbReference type="ARBA" id="ARBA00022786"/>
    </source>
</evidence>
<dbReference type="Pfam" id="PF26200">
    <property type="entry name" value="Rcat_RNF216"/>
    <property type="match status" value="1"/>
</dbReference>
<organism evidence="10 11">
    <name type="scientific">Naematelia encephala</name>
    <dbReference type="NCBI Taxonomy" id="71784"/>
    <lineage>
        <taxon>Eukaryota</taxon>
        <taxon>Fungi</taxon>
        <taxon>Dikarya</taxon>
        <taxon>Basidiomycota</taxon>
        <taxon>Agaricomycotina</taxon>
        <taxon>Tremellomycetes</taxon>
        <taxon>Tremellales</taxon>
        <taxon>Naemateliaceae</taxon>
        <taxon>Naematelia</taxon>
    </lineage>
</organism>
<keyword evidence="5" id="KW-0863">Zinc-finger</keyword>
<keyword evidence="2" id="KW-0808">Transferase</keyword>
<keyword evidence="6" id="KW-0833">Ubl conjugation pathway</keyword>
<dbReference type="GO" id="GO:0008270">
    <property type="term" value="F:zinc ion binding"/>
    <property type="evidence" value="ECO:0007669"/>
    <property type="project" value="UniProtKB-KW"/>
</dbReference>
<dbReference type="InterPro" id="IPR002867">
    <property type="entry name" value="IBR_dom"/>
</dbReference>
<dbReference type="InterPro" id="IPR047544">
    <property type="entry name" value="RING-HC_RBR_RNF216"/>
</dbReference>
<dbReference type="EMBL" id="MCFC01000037">
    <property type="protein sequence ID" value="ORY27659.1"/>
    <property type="molecule type" value="Genomic_DNA"/>
</dbReference>
<keyword evidence="11" id="KW-1185">Reference proteome</keyword>
<feature type="compositionally biased region" description="Basic and acidic residues" evidence="8">
    <location>
        <begin position="193"/>
        <end position="214"/>
    </location>
</feature>
<proteinExistence type="predicted"/>
<feature type="compositionally biased region" description="Basic and acidic residues" evidence="8">
    <location>
        <begin position="273"/>
        <end position="291"/>
    </location>
</feature>
<dbReference type="SUPFAM" id="SSF57850">
    <property type="entry name" value="RING/U-box"/>
    <property type="match status" value="1"/>
</dbReference>
<dbReference type="PROSITE" id="PS51873">
    <property type="entry name" value="TRIAD"/>
    <property type="match status" value="1"/>
</dbReference>
<evidence type="ECO:0000259" key="9">
    <source>
        <dbReference type="PROSITE" id="PS51873"/>
    </source>
</evidence>
<dbReference type="OrthoDB" id="10009520at2759"/>
<accession>A0A1Y2AYJ6</accession>
<evidence type="ECO:0000313" key="11">
    <source>
        <dbReference type="Proteomes" id="UP000193986"/>
    </source>
</evidence>
<dbReference type="AlphaFoldDB" id="A0A1Y2AYJ6"/>
<dbReference type="SMART" id="SM00647">
    <property type="entry name" value="IBR"/>
    <property type="match status" value="2"/>
</dbReference>
<dbReference type="InterPro" id="IPR051628">
    <property type="entry name" value="LUBAC_E3_Ligases"/>
</dbReference>
<protein>
    <recommendedName>
        <fullName evidence="9">RING-type domain-containing protein</fullName>
    </recommendedName>
</protein>
<evidence type="ECO:0000256" key="5">
    <source>
        <dbReference type="ARBA" id="ARBA00022771"/>
    </source>
</evidence>